<organism evidence="1 2">
    <name type="scientific">Mycolicibacter longobardus</name>
    <dbReference type="NCBI Taxonomy" id="1108812"/>
    <lineage>
        <taxon>Bacteria</taxon>
        <taxon>Bacillati</taxon>
        <taxon>Actinomycetota</taxon>
        <taxon>Actinomycetes</taxon>
        <taxon>Mycobacteriales</taxon>
        <taxon>Mycobacteriaceae</taxon>
        <taxon>Mycolicibacter</taxon>
    </lineage>
</organism>
<accession>A0A1X1YHQ4</accession>
<comment type="caution">
    <text evidence="1">The sequence shown here is derived from an EMBL/GenBank/DDBJ whole genome shotgun (WGS) entry which is preliminary data.</text>
</comment>
<evidence type="ECO:0000313" key="1">
    <source>
        <dbReference type="EMBL" id="ORW10560.1"/>
    </source>
</evidence>
<dbReference type="RefSeq" id="WP_085265190.1">
    <property type="nucleotide sequence ID" value="NZ_LQPG01000022.1"/>
</dbReference>
<evidence type="ECO:0000313" key="2">
    <source>
        <dbReference type="Proteomes" id="UP000193866"/>
    </source>
</evidence>
<dbReference type="EMBL" id="LQPG01000022">
    <property type="protein sequence ID" value="ORW10560.1"/>
    <property type="molecule type" value="Genomic_DNA"/>
</dbReference>
<reference evidence="1 2" key="1">
    <citation type="submission" date="2016-01" db="EMBL/GenBank/DDBJ databases">
        <title>The new phylogeny of the genus Mycobacterium.</title>
        <authorList>
            <person name="Tarcisio F."/>
            <person name="Conor M."/>
            <person name="Antonella G."/>
            <person name="Elisabetta G."/>
            <person name="Giulia F.S."/>
            <person name="Sara T."/>
            <person name="Anna F."/>
            <person name="Clotilde B."/>
            <person name="Roberto B."/>
            <person name="Veronica D.S."/>
            <person name="Fabio R."/>
            <person name="Monica P."/>
            <person name="Olivier J."/>
            <person name="Enrico T."/>
            <person name="Nicola S."/>
        </authorList>
    </citation>
    <scope>NUCLEOTIDE SEQUENCE [LARGE SCALE GENOMIC DNA]</scope>
    <source>
        <strain evidence="1 2">DSM 45394</strain>
    </source>
</reference>
<keyword evidence="2" id="KW-1185">Reference proteome</keyword>
<dbReference type="AlphaFoldDB" id="A0A1X1YHQ4"/>
<gene>
    <name evidence="1" type="ORF">AWC16_14470</name>
</gene>
<protein>
    <recommendedName>
        <fullName evidence="3">Dihydrodipicolinate reductase</fullName>
    </recommendedName>
</protein>
<dbReference type="Proteomes" id="UP000193866">
    <property type="component" value="Unassembled WGS sequence"/>
</dbReference>
<name>A0A1X1YHQ4_9MYCO</name>
<sequence>MNTEPIIAGPGEDIIALLEAGHSVILTGELPSSATVVADACRRGGAAVYSATVTGAFMIERIVMTMIQGMDLVRHIDIAVTEPGDPCYTATIFNVADTLFGDRDVRIEREPGIHTAYRGERHFLTITHDRSEGPFGPFNTSRGYALRVSGEPTELNAQWEIDGTIDATQLISDAIPAVGQADPGILADDPTPRYRLDDR</sequence>
<evidence type="ECO:0008006" key="3">
    <source>
        <dbReference type="Google" id="ProtNLM"/>
    </source>
</evidence>
<dbReference type="STRING" id="1108812.AWC16_14470"/>
<proteinExistence type="predicted"/>